<evidence type="ECO:0000259" key="1">
    <source>
        <dbReference type="PROSITE" id="PS50035"/>
    </source>
</evidence>
<dbReference type="EMBL" id="QGHC01000001">
    <property type="protein sequence ID" value="PWK93014.1"/>
    <property type="molecule type" value="Genomic_DNA"/>
</dbReference>
<dbReference type="Proteomes" id="UP000245812">
    <property type="component" value="Unassembled WGS sequence"/>
</dbReference>
<dbReference type="Gene3D" id="3.30.870.10">
    <property type="entry name" value="Endonuclease Chain A"/>
    <property type="match status" value="2"/>
</dbReference>
<dbReference type="GO" id="GO:0006793">
    <property type="term" value="P:phosphorus metabolic process"/>
    <property type="evidence" value="ECO:0007669"/>
    <property type="project" value="UniProtKB-ARBA"/>
</dbReference>
<keyword evidence="3" id="KW-1185">Reference proteome</keyword>
<evidence type="ECO:0000313" key="2">
    <source>
        <dbReference type="EMBL" id="PWK93014.1"/>
    </source>
</evidence>
<gene>
    <name evidence="2" type="ORF">C7456_101363</name>
</gene>
<dbReference type="PANTHER" id="PTHR10185">
    <property type="entry name" value="PHOSPHOLIPASE D - RELATED"/>
    <property type="match status" value="1"/>
</dbReference>
<dbReference type="InterPro" id="IPR001736">
    <property type="entry name" value="PLipase_D/transphosphatidylase"/>
</dbReference>
<dbReference type="SMART" id="SM00155">
    <property type="entry name" value="PLDc"/>
    <property type="match status" value="2"/>
</dbReference>
<feature type="domain" description="PLD phosphodiesterase" evidence="1">
    <location>
        <begin position="165"/>
        <end position="192"/>
    </location>
</feature>
<feature type="domain" description="PLD phosphodiesterase" evidence="1">
    <location>
        <begin position="373"/>
        <end position="400"/>
    </location>
</feature>
<protein>
    <submittedName>
        <fullName evidence="2">Phosphatidylserine/phosphatidylglycerophosphate/ cardiolipin synthase-like enzyme</fullName>
    </submittedName>
</protein>
<evidence type="ECO:0000313" key="3">
    <source>
        <dbReference type="Proteomes" id="UP000245812"/>
    </source>
</evidence>
<name>A0A316IKH3_9GAMM</name>
<dbReference type="PANTHER" id="PTHR10185:SF17">
    <property type="entry name" value="GM01519P-RELATED"/>
    <property type="match status" value="1"/>
</dbReference>
<sequence>MKKSTAAIARHPARFAGDRARSCANADTMPRFLGLGLRLLLAAPLAASAASAAESGRADFQIVESVPTATVYGEPGVPRTQAVWLRMIQGARQRIDIAAFYIAEKPGGGGALAPVLDALAARARAGVTVRLLVDHSFLASNPASVERLRKVPGVAVRALPADALTGGVLHAKYMVVDGTEVFLGSPNWDWRALEEIHEIGARVRDTRFARTFGAVFDFDWQVAGDPDLPKAASAAMRAPDFAPATERDPVLLDAGGGDPLTAFPAFSPPSLAPAWVTAEQPALVHMIEASRRVLRIQVMTLSAIRQYGPRGWWPDVDAALRDAAARGVEVRIIVADWALGEPMQSYLKSLAALPNVTVKFSRLPPSPQGFIPYARVEHAKYAVADDRSACIGTGNWEWSYFNVSVDASVFVHGAGPARTLASIFDRDWNGPYVTTIEPGGSYAPPRTH</sequence>
<dbReference type="InterPro" id="IPR025202">
    <property type="entry name" value="PLD-like_dom"/>
</dbReference>
<organism evidence="2 3">
    <name type="scientific">Fulvimonas soli</name>
    <dbReference type="NCBI Taxonomy" id="155197"/>
    <lineage>
        <taxon>Bacteria</taxon>
        <taxon>Pseudomonadati</taxon>
        <taxon>Pseudomonadota</taxon>
        <taxon>Gammaproteobacteria</taxon>
        <taxon>Lysobacterales</taxon>
        <taxon>Rhodanobacteraceae</taxon>
        <taxon>Fulvimonas</taxon>
    </lineage>
</organism>
<comment type="caution">
    <text evidence="2">The sequence shown here is derived from an EMBL/GenBank/DDBJ whole genome shotgun (WGS) entry which is preliminary data.</text>
</comment>
<dbReference type="AlphaFoldDB" id="A0A316IKH3"/>
<dbReference type="SUPFAM" id="SSF56024">
    <property type="entry name" value="Phospholipase D/nuclease"/>
    <property type="match status" value="2"/>
</dbReference>
<dbReference type="Pfam" id="PF13091">
    <property type="entry name" value="PLDc_2"/>
    <property type="match status" value="2"/>
</dbReference>
<dbReference type="GO" id="GO:0003824">
    <property type="term" value="F:catalytic activity"/>
    <property type="evidence" value="ECO:0007669"/>
    <property type="project" value="InterPro"/>
</dbReference>
<reference evidence="2 3" key="1">
    <citation type="submission" date="2018-05" db="EMBL/GenBank/DDBJ databases">
        <title>Genomic Encyclopedia of Type Strains, Phase IV (KMG-IV): sequencing the most valuable type-strain genomes for metagenomic binning, comparative biology and taxonomic classification.</title>
        <authorList>
            <person name="Goeker M."/>
        </authorList>
    </citation>
    <scope>NUCLEOTIDE SEQUENCE [LARGE SCALE GENOMIC DNA]</scope>
    <source>
        <strain evidence="2 3">DSM 14263</strain>
    </source>
</reference>
<dbReference type="PROSITE" id="PS50035">
    <property type="entry name" value="PLD"/>
    <property type="match status" value="2"/>
</dbReference>
<proteinExistence type="predicted"/>
<accession>A0A316IKH3</accession>
<dbReference type="InterPro" id="IPR050874">
    <property type="entry name" value="Diverse_PLD-related"/>
</dbReference>